<feature type="transmembrane region" description="Helical" evidence="11">
    <location>
        <begin position="197"/>
        <end position="223"/>
    </location>
</feature>
<dbReference type="Proteomes" id="UP000694406">
    <property type="component" value="Unplaced"/>
</dbReference>
<dbReference type="PROSITE" id="PS50262">
    <property type="entry name" value="G_PROTEIN_RECEP_F1_2"/>
    <property type="match status" value="1"/>
</dbReference>
<comment type="similarity">
    <text evidence="9">Belongs to the G-protein coupled receptor 1 family. Mas subfamily.</text>
</comment>
<evidence type="ECO:0000256" key="1">
    <source>
        <dbReference type="ARBA" id="ARBA00004651"/>
    </source>
</evidence>
<sequence>QNWGKKSFYMAMVSVLSFSCLDPLLILNKKQNFLFQKDSTPQNMTTNMTSNFSGITDSKMGNLTFNYTEHNDTDTIRLKSKMYQPGFIGTVIHCFIILICIPGIIGNGAVIHVLHCRIKRNPFTVYILNLAVADSGTLIFLFISVILYIKIEDSLIEITEVLVFTYCTGQLLLTIISVDRCLALFFPIWHRCHQPPYLSTIICIITWIVSILFCGIHYTLILVQNRRSFSLFYHVFIYIAVCIPLMIISTLALLIKGYIKSQMQRRRRLLIAILLSLFFFLIFSFPPIAIYIINVIYSNKYFNLITLDYLCACLNSSVNPLIYFLLGRRKEHHSIYNLKINLQALFKEEEEREEQPEVPIDS</sequence>
<feature type="transmembrane region" description="Helical" evidence="11">
    <location>
        <begin position="161"/>
        <end position="185"/>
    </location>
</feature>
<dbReference type="InterPro" id="IPR000276">
    <property type="entry name" value="GPCR_Rhodpsn"/>
</dbReference>
<keyword evidence="14" id="KW-1185">Reference proteome</keyword>
<evidence type="ECO:0000256" key="9">
    <source>
        <dbReference type="ARBA" id="ARBA00061394"/>
    </source>
</evidence>
<proteinExistence type="inferred from homology"/>
<dbReference type="Ensembl" id="ENSLLTT00000005452.1">
    <property type="protein sequence ID" value="ENSLLTP00000005242.1"/>
    <property type="gene ID" value="ENSLLTG00000003997.1"/>
</dbReference>
<keyword evidence="3 10" id="KW-0812">Transmembrane</keyword>
<dbReference type="Gene3D" id="1.20.1070.10">
    <property type="entry name" value="Rhodopsin 7-helix transmembrane proteins"/>
    <property type="match status" value="1"/>
</dbReference>
<accession>A0A8C5WQD0</accession>
<dbReference type="PANTHER" id="PTHR11334:SF68">
    <property type="entry name" value="G-PROTEIN COUPLED RECEPTORS FAMILY 1 PROFILE DOMAIN-CONTAINING PROTEIN-RELATED"/>
    <property type="match status" value="1"/>
</dbReference>
<dbReference type="Pfam" id="PF00001">
    <property type="entry name" value="7tm_1"/>
    <property type="match status" value="1"/>
</dbReference>
<organism evidence="13 14">
    <name type="scientific">Laticauda laticaudata</name>
    <name type="common">Blue-ringed sea krait</name>
    <name type="synonym">Blue-lipped sea krait</name>
    <dbReference type="NCBI Taxonomy" id="8630"/>
    <lineage>
        <taxon>Eukaryota</taxon>
        <taxon>Metazoa</taxon>
        <taxon>Chordata</taxon>
        <taxon>Craniata</taxon>
        <taxon>Vertebrata</taxon>
        <taxon>Euteleostomi</taxon>
        <taxon>Lepidosauria</taxon>
        <taxon>Squamata</taxon>
        <taxon>Bifurcata</taxon>
        <taxon>Unidentata</taxon>
        <taxon>Episquamata</taxon>
        <taxon>Toxicofera</taxon>
        <taxon>Serpentes</taxon>
        <taxon>Colubroidea</taxon>
        <taxon>Elapidae</taxon>
        <taxon>Laticaudinae</taxon>
        <taxon>Laticauda</taxon>
    </lineage>
</organism>
<comment type="subcellular location">
    <subcellularLocation>
        <location evidence="1">Cell membrane</location>
        <topology evidence="1">Multi-pass membrane protein</topology>
    </subcellularLocation>
</comment>
<dbReference type="GO" id="GO:0004930">
    <property type="term" value="F:G protein-coupled receptor activity"/>
    <property type="evidence" value="ECO:0007669"/>
    <property type="project" value="UniProtKB-KW"/>
</dbReference>
<evidence type="ECO:0000256" key="7">
    <source>
        <dbReference type="ARBA" id="ARBA00023170"/>
    </source>
</evidence>
<feature type="transmembrane region" description="Helical" evidence="11">
    <location>
        <begin position="87"/>
        <end position="114"/>
    </location>
</feature>
<keyword evidence="2" id="KW-1003">Cell membrane</keyword>
<reference evidence="13" key="2">
    <citation type="submission" date="2025-09" db="UniProtKB">
        <authorList>
            <consortium name="Ensembl"/>
        </authorList>
    </citation>
    <scope>IDENTIFICATION</scope>
</reference>
<evidence type="ECO:0000256" key="5">
    <source>
        <dbReference type="ARBA" id="ARBA00023040"/>
    </source>
</evidence>
<evidence type="ECO:0000256" key="11">
    <source>
        <dbReference type="SAM" id="Phobius"/>
    </source>
</evidence>
<evidence type="ECO:0000256" key="6">
    <source>
        <dbReference type="ARBA" id="ARBA00023136"/>
    </source>
</evidence>
<feature type="transmembrane region" description="Helical" evidence="11">
    <location>
        <begin position="305"/>
        <end position="326"/>
    </location>
</feature>
<evidence type="ECO:0000256" key="2">
    <source>
        <dbReference type="ARBA" id="ARBA00022475"/>
    </source>
</evidence>
<dbReference type="PANTHER" id="PTHR11334">
    <property type="entry name" value="MAS-RELATED G-PROTEIN COUPLED RECEPTOR"/>
    <property type="match status" value="1"/>
</dbReference>
<keyword evidence="4 11" id="KW-1133">Transmembrane helix</keyword>
<keyword evidence="7 10" id="KW-0675">Receptor</keyword>
<dbReference type="SUPFAM" id="SSF81321">
    <property type="entry name" value="Family A G protein-coupled receptor-like"/>
    <property type="match status" value="1"/>
</dbReference>
<dbReference type="PRINTS" id="PR02108">
    <property type="entry name" value="MRGPCRFAMILY"/>
</dbReference>
<dbReference type="FunFam" id="1.20.1070.10:FF:000193">
    <property type="entry name" value="Mas-related G-protein coupled receptor member E"/>
    <property type="match status" value="1"/>
</dbReference>
<evidence type="ECO:0000256" key="4">
    <source>
        <dbReference type="ARBA" id="ARBA00022989"/>
    </source>
</evidence>
<keyword evidence="6 11" id="KW-0472">Membrane</keyword>
<evidence type="ECO:0000259" key="12">
    <source>
        <dbReference type="PROSITE" id="PS50262"/>
    </source>
</evidence>
<protein>
    <recommendedName>
        <fullName evidence="12">G-protein coupled receptors family 1 profile domain-containing protein</fullName>
    </recommendedName>
</protein>
<keyword evidence="5 10" id="KW-0297">G-protein coupled receptor</keyword>
<evidence type="ECO:0000256" key="3">
    <source>
        <dbReference type="ARBA" id="ARBA00022692"/>
    </source>
</evidence>
<reference evidence="13" key="1">
    <citation type="submission" date="2025-08" db="UniProtKB">
        <authorList>
            <consortium name="Ensembl"/>
        </authorList>
    </citation>
    <scope>IDENTIFICATION</scope>
</reference>
<evidence type="ECO:0000313" key="13">
    <source>
        <dbReference type="Ensembl" id="ENSLLTP00000005242.1"/>
    </source>
</evidence>
<evidence type="ECO:0000256" key="8">
    <source>
        <dbReference type="ARBA" id="ARBA00023224"/>
    </source>
</evidence>
<feature type="domain" description="G-protein coupled receptors family 1 profile" evidence="12">
    <location>
        <begin position="106"/>
        <end position="323"/>
    </location>
</feature>
<dbReference type="PROSITE" id="PS00237">
    <property type="entry name" value="G_PROTEIN_RECEP_F1_1"/>
    <property type="match status" value="1"/>
</dbReference>
<keyword evidence="8 10" id="KW-0807">Transducer</keyword>
<dbReference type="AlphaFoldDB" id="A0A8C5WQD0"/>
<dbReference type="PRINTS" id="PR00237">
    <property type="entry name" value="GPCRRHODOPSN"/>
</dbReference>
<dbReference type="InterPro" id="IPR026234">
    <property type="entry name" value="MRGPCRFAMILY"/>
</dbReference>
<feature type="transmembrane region" description="Helical" evidence="11">
    <location>
        <begin position="235"/>
        <end position="257"/>
    </location>
</feature>
<feature type="transmembrane region" description="Helical" evidence="11">
    <location>
        <begin position="7"/>
        <end position="27"/>
    </location>
</feature>
<feature type="transmembrane region" description="Helical" evidence="11">
    <location>
        <begin position="126"/>
        <end position="149"/>
    </location>
</feature>
<evidence type="ECO:0000256" key="10">
    <source>
        <dbReference type="RuleBase" id="RU000688"/>
    </source>
</evidence>
<dbReference type="GeneTree" id="ENSGT01030000234639"/>
<feature type="transmembrane region" description="Helical" evidence="11">
    <location>
        <begin position="269"/>
        <end position="293"/>
    </location>
</feature>
<evidence type="ECO:0000313" key="14">
    <source>
        <dbReference type="Proteomes" id="UP000694406"/>
    </source>
</evidence>
<name>A0A8C5WQD0_LATLA</name>
<dbReference type="InterPro" id="IPR017452">
    <property type="entry name" value="GPCR_Rhodpsn_7TM"/>
</dbReference>
<dbReference type="GO" id="GO:0005886">
    <property type="term" value="C:plasma membrane"/>
    <property type="evidence" value="ECO:0007669"/>
    <property type="project" value="UniProtKB-SubCell"/>
</dbReference>